<evidence type="ECO:0000256" key="1">
    <source>
        <dbReference type="ARBA" id="ARBA00011028"/>
    </source>
</evidence>
<evidence type="ECO:0000256" key="3">
    <source>
        <dbReference type="ARBA" id="ARBA00022729"/>
    </source>
</evidence>
<feature type="region of interest" description="Disordered" evidence="4">
    <location>
        <begin position="132"/>
        <end position="156"/>
    </location>
</feature>
<proteinExistence type="inferred from homology"/>
<gene>
    <name evidence="6" type="ORF">CFH99_16175</name>
</gene>
<comment type="similarity">
    <text evidence="1">Belongs to the bacterial solute-binding protein 9 family.</text>
</comment>
<dbReference type="PROSITE" id="PS51257">
    <property type="entry name" value="PROKAR_LIPOPROTEIN"/>
    <property type="match status" value="1"/>
</dbReference>
<keyword evidence="2" id="KW-0813">Transport</keyword>
<name>A0ABX7PN53_9ACTN</name>
<evidence type="ECO:0000256" key="2">
    <source>
        <dbReference type="ARBA" id="ARBA00022448"/>
    </source>
</evidence>
<reference evidence="6 7" key="1">
    <citation type="submission" date="2017-06" db="EMBL/GenBank/DDBJ databases">
        <title>Complete Genome Sequence of the Soil Carbazole-Degrading Bacterium Nocardioides aromaticivorans IC177.</title>
        <authorList>
            <person name="Vejarano F."/>
            <person name="Suzuki-Minakuchi C."/>
            <person name="Ohtsubo Y."/>
            <person name="Tsuda M."/>
            <person name="Okada K."/>
            <person name="Nojiri H."/>
        </authorList>
    </citation>
    <scope>NUCLEOTIDE SEQUENCE [LARGE SCALE GENOMIC DNA]</scope>
    <source>
        <strain evidence="6 7">IC177</strain>
    </source>
</reference>
<evidence type="ECO:0000256" key="4">
    <source>
        <dbReference type="SAM" id="MobiDB-lite"/>
    </source>
</evidence>
<feature type="signal peptide" evidence="5">
    <location>
        <begin position="1"/>
        <end position="27"/>
    </location>
</feature>
<sequence length="321" mass="33375">MRMILMRFTSGLALLSTAALLASGCSAFSEGGGESSGGSGGPTVAAAFYPLAWLTERVTEGTGADVELLTSPGSEPHDLELDVAKTAQVAEADLVVYEAGFQPAVDDTIAQNAQGDTLDVAGLADLLPVDESAEEHEEHAGEEEHEHDHGSLDPHFWQDPVRVADVADAVAAELASLDEDHADTYTSNAAALRKDLEALDASYATGLADCERDTIVVSHDAFGYLEKYGLHIAPIVGLSPDAEPTAAVLGELQDLIKEEGITTVFSEPLKPALGEGIASDLGLTNGVLDPVEGLSDATSGEDYLSLMKSNLSALQAANGCR</sequence>
<evidence type="ECO:0000313" key="7">
    <source>
        <dbReference type="Proteomes" id="UP000662818"/>
    </source>
</evidence>
<evidence type="ECO:0000313" key="6">
    <source>
        <dbReference type="EMBL" id="QSR27157.1"/>
    </source>
</evidence>
<feature type="compositionally biased region" description="Basic and acidic residues" evidence="4">
    <location>
        <begin position="136"/>
        <end position="152"/>
    </location>
</feature>
<evidence type="ECO:0000256" key="5">
    <source>
        <dbReference type="SAM" id="SignalP"/>
    </source>
</evidence>
<dbReference type="Gene3D" id="3.40.50.1980">
    <property type="entry name" value="Nitrogenase molybdenum iron protein domain"/>
    <property type="match status" value="2"/>
</dbReference>
<organism evidence="6 7">
    <name type="scientific">Nocardioides aromaticivorans</name>
    <dbReference type="NCBI Taxonomy" id="200618"/>
    <lineage>
        <taxon>Bacteria</taxon>
        <taxon>Bacillati</taxon>
        <taxon>Actinomycetota</taxon>
        <taxon>Actinomycetes</taxon>
        <taxon>Propionibacteriales</taxon>
        <taxon>Nocardioidaceae</taxon>
        <taxon>Nocardioides</taxon>
    </lineage>
</organism>
<feature type="chain" id="PRO_5046719794" evidence="5">
    <location>
        <begin position="28"/>
        <end position="321"/>
    </location>
</feature>
<dbReference type="EMBL" id="CP022295">
    <property type="protein sequence ID" value="QSR27157.1"/>
    <property type="molecule type" value="Genomic_DNA"/>
</dbReference>
<dbReference type="Proteomes" id="UP000662818">
    <property type="component" value="Chromosome"/>
</dbReference>
<dbReference type="PANTHER" id="PTHR42953:SF3">
    <property type="entry name" value="HIGH-AFFINITY ZINC UPTAKE SYSTEM PROTEIN ZNUA"/>
    <property type="match status" value="1"/>
</dbReference>
<dbReference type="SUPFAM" id="SSF53807">
    <property type="entry name" value="Helical backbone' metal receptor"/>
    <property type="match status" value="1"/>
</dbReference>
<dbReference type="InterPro" id="IPR050492">
    <property type="entry name" value="Bact_metal-bind_prot9"/>
</dbReference>
<keyword evidence="3 5" id="KW-0732">Signal</keyword>
<accession>A0ABX7PN53</accession>
<dbReference type="PANTHER" id="PTHR42953">
    <property type="entry name" value="HIGH-AFFINITY ZINC UPTAKE SYSTEM PROTEIN ZNUA-RELATED"/>
    <property type="match status" value="1"/>
</dbReference>
<protein>
    <submittedName>
        <fullName evidence="6">Zinc ABC transporter substrate-binding protein</fullName>
    </submittedName>
</protein>
<keyword evidence="7" id="KW-1185">Reference proteome</keyword>
<dbReference type="InterPro" id="IPR006127">
    <property type="entry name" value="ZnuA-like"/>
</dbReference>
<dbReference type="Pfam" id="PF01297">
    <property type="entry name" value="ZnuA"/>
    <property type="match status" value="1"/>
</dbReference>